<dbReference type="EMBL" id="CAJVPS010056411">
    <property type="protein sequence ID" value="CAG8777135.1"/>
    <property type="molecule type" value="Genomic_DNA"/>
</dbReference>
<sequence>RPLDALNATVENELGMNIITFKTGLKTIESNFKLAENWILSP</sequence>
<feature type="non-terminal residue" evidence="1">
    <location>
        <position position="42"/>
    </location>
</feature>
<dbReference type="AlphaFoldDB" id="A0A9N9JDN4"/>
<dbReference type="Proteomes" id="UP000789508">
    <property type="component" value="Unassembled WGS sequence"/>
</dbReference>
<evidence type="ECO:0000313" key="2">
    <source>
        <dbReference type="Proteomes" id="UP000789508"/>
    </source>
</evidence>
<protein>
    <submittedName>
        <fullName evidence="1">7924_t:CDS:1</fullName>
    </submittedName>
</protein>
<evidence type="ECO:0000313" key="1">
    <source>
        <dbReference type="EMBL" id="CAG8777135.1"/>
    </source>
</evidence>
<name>A0A9N9JDN4_9GLOM</name>
<comment type="caution">
    <text evidence="1">The sequence shown here is derived from an EMBL/GenBank/DDBJ whole genome shotgun (WGS) entry which is preliminary data.</text>
</comment>
<accession>A0A9N9JDN4</accession>
<gene>
    <name evidence="1" type="ORF">ALEPTO_LOCUS14466</name>
</gene>
<proteinExistence type="predicted"/>
<keyword evidence="2" id="KW-1185">Reference proteome</keyword>
<organism evidence="1 2">
    <name type="scientific">Ambispora leptoticha</name>
    <dbReference type="NCBI Taxonomy" id="144679"/>
    <lineage>
        <taxon>Eukaryota</taxon>
        <taxon>Fungi</taxon>
        <taxon>Fungi incertae sedis</taxon>
        <taxon>Mucoromycota</taxon>
        <taxon>Glomeromycotina</taxon>
        <taxon>Glomeromycetes</taxon>
        <taxon>Archaeosporales</taxon>
        <taxon>Ambisporaceae</taxon>
        <taxon>Ambispora</taxon>
    </lineage>
</organism>
<feature type="non-terminal residue" evidence="1">
    <location>
        <position position="1"/>
    </location>
</feature>
<reference evidence="1" key="1">
    <citation type="submission" date="2021-06" db="EMBL/GenBank/DDBJ databases">
        <authorList>
            <person name="Kallberg Y."/>
            <person name="Tangrot J."/>
            <person name="Rosling A."/>
        </authorList>
    </citation>
    <scope>NUCLEOTIDE SEQUENCE</scope>
    <source>
        <strain evidence="1">FL130A</strain>
    </source>
</reference>